<sequence>MSTNTKTRTLQAVPGSAKPRTEAEEKLWQALRNTPDSTAAALSAARWDR</sequence>
<evidence type="ECO:0000256" key="1">
    <source>
        <dbReference type="SAM" id="MobiDB-lite"/>
    </source>
</evidence>
<feature type="compositionally biased region" description="Polar residues" evidence="1">
    <location>
        <begin position="1"/>
        <end position="10"/>
    </location>
</feature>
<gene>
    <name evidence="2" type="ORF">ACFPCV_05795</name>
</gene>
<dbReference type="EMBL" id="JBHSIS010000002">
    <property type="protein sequence ID" value="MFC4853008.1"/>
    <property type="molecule type" value="Genomic_DNA"/>
</dbReference>
<protein>
    <submittedName>
        <fullName evidence="2">Uncharacterized protein</fullName>
    </submittedName>
</protein>
<comment type="caution">
    <text evidence="2">The sequence shown here is derived from an EMBL/GenBank/DDBJ whole genome shotgun (WGS) entry which is preliminary data.</text>
</comment>
<evidence type="ECO:0000313" key="2">
    <source>
        <dbReference type="EMBL" id="MFC4853008.1"/>
    </source>
</evidence>
<proteinExistence type="predicted"/>
<dbReference type="RefSeq" id="WP_378054954.1">
    <property type="nucleotide sequence ID" value="NZ_JBHSIS010000002.1"/>
</dbReference>
<keyword evidence="3" id="KW-1185">Reference proteome</keyword>
<dbReference type="Proteomes" id="UP001595859">
    <property type="component" value="Unassembled WGS sequence"/>
</dbReference>
<feature type="region of interest" description="Disordered" evidence="1">
    <location>
        <begin position="1"/>
        <end position="24"/>
    </location>
</feature>
<name>A0ABV9RWP1_9PSEU</name>
<organism evidence="2 3">
    <name type="scientific">Actinophytocola glycyrrhizae</name>
    <dbReference type="NCBI Taxonomy" id="2044873"/>
    <lineage>
        <taxon>Bacteria</taxon>
        <taxon>Bacillati</taxon>
        <taxon>Actinomycetota</taxon>
        <taxon>Actinomycetes</taxon>
        <taxon>Pseudonocardiales</taxon>
        <taxon>Pseudonocardiaceae</taxon>
    </lineage>
</organism>
<reference evidence="3" key="1">
    <citation type="journal article" date="2019" name="Int. J. Syst. Evol. Microbiol.">
        <title>The Global Catalogue of Microorganisms (GCM) 10K type strain sequencing project: providing services to taxonomists for standard genome sequencing and annotation.</title>
        <authorList>
            <consortium name="The Broad Institute Genomics Platform"/>
            <consortium name="The Broad Institute Genome Sequencing Center for Infectious Disease"/>
            <person name="Wu L."/>
            <person name="Ma J."/>
        </authorList>
    </citation>
    <scope>NUCLEOTIDE SEQUENCE [LARGE SCALE GENOMIC DNA]</scope>
    <source>
        <strain evidence="3">ZS-22-S1</strain>
    </source>
</reference>
<accession>A0ABV9RWP1</accession>
<evidence type="ECO:0000313" key="3">
    <source>
        <dbReference type="Proteomes" id="UP001595859"/>
    </source>
</evidence>